<evidence type="ECO:0000256" key="3">
    <source>
        <dbReference type="ARBA" id="ARBA00022448"/>
    </source>
</evidence>
<dbReference type="PROSITE" id="PS00211">
    <property type="entry name" value="ABC_TRANSPORTER_1"/>
    <property type="match status" value="2"/>
</dbReference>
<sequence length="699" mass="77111">MNSVLEIQNLETVLHTEPRPVWAVDGLTLQILKGETFALLGESGCGKSITALSIMRLLPEAGEIVSGSVCLGGEDLLLLPEAAMRDVRGKRIGMIFQEPMLSLNPVMTVAHQIGEVLQRHFDLRGQAAEKRIVEILDQVGIPDAARRMNEYPFQFSGGMKQRMMIAMALAGEPELLIADEPTTALDVTIQAQVLELMRGLQQRAGMAILLITHDLGVASEMAHRVGIMYAGEIVETASREAFFRGPAHPYSRKLLAALPGRDRRKQGHRLDAIRGNVPSLSREFVGCRFADRCDQAWELCHQVAPGWTALTGEQQVRCHLFNQNFGSKIVKPAVSGQAGAPARLDTESREFESFPSAGVEQSTPDGSLLSVTDLKVYFPIHKGLMRRVAGYVKAVDGISLKIDRGKTLALVGESGCGKTTAGKAMLQLIPPTAGSVRYNGVELVGLERNRLRRLRSEFQLIFQDPYSSLNPRMRIVDIIEEGMNALGVEDDGKERKEKRVDGLLESVGLPAETKWRYPHEFSGGQRQRIAIARALAVNPKLIVCDEPTSALDVSVQAQILNLLRELQRNLGLAYLFITHNISVVEYIADEIAVMYLGRIVERGTVDEVLGSPRHPYTQALLSAVPVIELESKRKVIRLHGDLPSPANPPQGCHFHPRCSHVMPVCRKNYPVASAFSSTHTAHCYLYPQDEEQSDRKTQS</sequence>
<dbReference type="SUPFAM" id="SSF52540">
    <property type="entry name" value="P-loop containing nucleoside triphosphate hydrolases"/>
    <property type="match status" value="2"/>
</dbReference>
<dbReference type="RefSeq" id="WP_074746824.1">
    <property type="nucleotide sequence ID" value="NZ_FOCT01000008.1"/>
</dbReference>
<dbReference type="FunFam" id="3.40.50.300:FF:000016">
    <property type="entry name" value="Oligopeptide ABC transporter ATP-binding component"/>
    <property type="match status" value="2"/>
</dbReference>
<dbReference type="NCBIfam" id="NF007739">
    <property type="entry name" value="PRK10419.1"/>
    <property type="match status" value="2"/>
</dbReference>
<dbReference type="InterPro" id="IPR017871">
    <property type="entry name" value="ABC_transporter-like_CS"/>
</dbReference>
<feature type="domain" description="ABC transporter" evidence="8">
    <location>
        <begin position="369"/>
        <end position="621"/>
    </location>
</feature>
<evidence type="ECO:0000256" key="7">
    <source>
        <dbReference type="ARBA" id="ARBA00023136"/>
    </source>
</evidence>
<dbReference type="GO" id="GO:0005886">
    <property type="term" value="C:plasma membrane"/>
    <property type="evidence" value="ECO:0007669"/>
    <property type="project" value="UniProtKB-SubCell"/>
</dbReference>
<dbReference type="GO" id="GO:0055085">
    <property type="term" value="P:transmembrane transport"/>
    <property type="evidence" value="ECO:0007669"/>
    <property type="project" value="UniProtKB-ARBA"/>
</dbReference>
<feature type="domain" description="ABC transporter" evidence="8">
    <location>
        <begin position="5"/>
        <end position="255"/>
    </location>
</feature>
<name>A0A1H8K2L8_9PROT</name>
<dbReference type="NCBIfam" id="NF008453">
    <property type="entry name" value="PRK11308.1"/>
    <property type="match status" value="2"/>
</dbReference>
<accession>A0A1H8K2L8</accession>
<dbReference type="InterPro" id="IPR013563">
    <property type="entry name" value="Oligopep_ABC_C"/>
</dbReference>
<evidence type="ECO:0000256" key="6">
    <source>
        <dbReference type="ARBA" id="ARBA00022840"/>
    </source>
</evidence>
<dbReference type="GO" id="GO:0015833">
    <property type="term" value="P:peptide transport"/>
    <property type="evidence" value="ECO:0007669"/>
    <property type="project" value="InterPro"/>
</dbReference>
<dbReference type="Pfam" id="PF08352">
    <property type="entry name" value="oligo_HPY"/>
    <property type="match status" value="2"/>
</dbReference>
<dbReference type="PANTHER" id="PTHR43297">
    <property type="entry name" value="OLIGOPEPTIDE TRANSPORT ATP-BINDING PROTEIN APPD"/>
    <property type="match status" value="1"/>
</dbReference>
<organism evidence="9 10">
    <name type="scientific">Nitrosospira multiformis</name>
    <dbReference type="NCBI Taxonomy" id="1231"/>
    <lineage>
        <taxon>Bacteria</taxon>
        <taxon>Pseudomonadati</taxon>
        <taxon>Pseudomonadota</taxon>
        <taxon>Betaproteobacteria</taxon>
        <taxon>Nitrosomonadales</taxon>
        <taxon>Nitrosomonadaceae</taxon>
        <taxon>Nitrosospira</taxon>
    </lineage>
</organism>
<gene>
    <name evidence="9" type="ORF">SAMN05216404_1086</name>
</gene>
<dbReference type="SMART" id="SM00382">
    <property type="entry name" value="AAA"/>
    <property type="match status" value="2"/>
</dbReference>
<keyword evidence="4" id="KW-1003">Cell membrane</keyword>
<dbReference type="CDD" id="cd03257">
    <property type="entry name" value="ABC_NikE_OppD_transporters"/>
    <property type="match status" value="2"/>
</dbReference>
<proteinExistence type="inferred from homology"/>
<evidence type="ECO:0000259" key="8">
    <source>
        <dbReference type="PROSITE" id="PS50893"/>
    </source>
</evidence>
<keyword evidence="5" id="KW-0547">Nucleotide-binding</keyword>
<dbReference type="GO" id="GO:0016887">
    <property type="term" value="F:ATP hydrolysis activity"/>
    <property type="evidence" value="ECO:0007669"/>
    <property type="project" value="InterPro"/>
</dbReference>
<keyword evidence="3" id="KW-0813">Transport</keyword>
<dbReference type="PROSITE" id="PS50893">
    <property type="entry name" value="ABC_TRANSPORTER_2"/>
    <property type="match status" value="2"/>
</dbReference>
<dbReference type="Gene3D" id="3.40.50.300">
    <property type="entry name" value="P-loop containing nucleotide triphosphate hydrolases"/>
    <property type="match status" value="2"/>
</dbReference>
<dbReference type="InterPro" id="IPR003593">
    <property type="entry name" value="AAA+_ATPase"/>
</dbReference>
<protein>
    <submittedName>
        <fullName evidence="9">Peptide/nickel transport system ATP-binding protein</fullName>
    </submittedName>
</protein>
<evidence type="ECO:0000256" key="1">
    <source>
        <dbReference type="ARBA" id="ARBA00004417"/>
    </source>
</evidence>
<evidence type="ECO:0000256" key="5">
    <source>
        <dbReference type="ARBA" id="ARBA00022741"/>
    </source>
</evidence>
<evidence type="ECO:0000313" key="10">
    <source>
        <dbReference type="Proteomes" id="UP000183898"/>
    </source>
</evidence>
<dbReference type="NCBIfam" id="TIGR01727">
    <property type="entry name" value="oligo_HPY"/>
    <property type="match status" value="2"/>
</dbReference>
<dbReference type="GO" id="GO:0005524">
    <property type="term" value="F:ATP binding"/>
    <property type="evidence" value="ECO:0007669"/>
    <property type="project" value="UniProtKB-KW"/>
</dbReference>
<keyword evidence="7" id="KW-0472">Membrane</keyword>
<dbReference type="InterPro" id="IPR003439">
    <property type="entry name" value="ABC_transporter-like_ATP-bd"/>
</dbReference>
<dbReference type="EMBL" id="FOCT01000008">
    <property type="protein sequence ID" value="SEN87279.1"/>
    <property type="molecule type" value="Genomic_DNA"/>
</dbReference>
<reference evidence="9 10" key="1">
    <citation type="submission" date="2016-10" db="EMBL/GenBank/DDBJ databases">
        <authorList>
            <person name="de Groot N.N."/>
        </authorList>
    </citation>
    <scope>NUCLEOTIDE SEQUENCE [LARGE SCALE GENOMIC DNA]</scope>
    <source>
        <strain evidence="9 10">Nl18</strain>
    </source>
</reference>
<dbReference type="Pfam" id="PF00005">
    <property type="entry name" value="ABC_tran"/>
    <property type="match status" value="2"/>
</dbReference>
<dbReference type="Proteomes" id="UP000183898">
    <property type="component" value="Unassembled WGS sequence"/>
</dbReference>
<keyword evidence="6 9" id="KW-0067">ATP-binding</keyword>
<dbReference type="InterPro" id="IPR050388">
    <property type="entry name" value="ABC_Ni/Peptide_Import"/>
</dbReference>
<comment type="subcellular location">
    <subcellularLocation>
        <location evidence="1">Cell inner membrane</location>
        <topology evidence="1">Peripheral membrane protein</topology>
    </subcellularLocation>
</comment>
<evidence type="ECO:0000256" key="2">
    <source>
        <dbReference type="ARBA" id="ARBA00005417"/>
    </source>
</evidence>
<dbReference type="PANTHER" id="PTHR43297:SF2">
    <property type="entry name" value="DIPEPTIDE TRANSPORT ATP-BINDING PROTEIN DPPD"/>
    <property type="match status" value="1"/>
</dbReference>
<dbReference type="InterPro" id="IPR027417">
    <property type="entry name" value="P-loop_NTPase"/>
</dbReference>
<dbReference type="AlphaFoldDB" id="A0A1H8K2L8"/>
<evidence type="ECO:0000313" key="9">
    <source>
        <dbReference type="EMBL" id="SEN87279.1"/>
    </source>
</evidence>
<evidence type="ECO:0000256" key="4">
    <source>
        <dbReference type="ARBA" id="ARBA00022475"/>
    </source>
</evidence>
<comment type="similarity">
    <text evidence="2">Belongs to the ABC transporter superfamily.</text>
</comment>